<evidence type="ECO:0000256" key="2">
    <source>
        <dbReference type="SAM" id="Phobius"/>
    </source>
</evidence>
<reference evidence="4 5" key="1">
    <citation type="submission" date="2020-06" db="EMBL/GenBank/DDBJ databases">
        <title>Actinomadura xiongansis sp. nov., isolated from soil of Baiyangdian.</title>
        <authorList>
            <person name="Zhang X."/>
        </authorList>
    </citation>
    <scope>NUCLEOTIDE SEQUENCE [LARGE SCALE GENOMIC DNA]</scope>
    <source>
        <strain evidence="4 5">HBUM206468</strain>
    </source>
</reference>
<evidence type="ECO:0000256" key="1">
    <source>
        <dbReference type="ARBA" id="ARBA00007362"/>
    </source>
</evidence>
<feature type="transmembrane region" description="Helical" evidence="2">
    <location>
        <begin position="176"/>
        <end position="198"/>
    </location>
</feature>
<feature type="transmembrane region" description="Helical" evidence="2">
    <location>
        <begin position="31"/>
        <end position="49"/>
    </location>
</feature>
<keyword evidence="2" id="KW-1133">Transmembrane helix</keyword>
<sequence>MLAVLLALGASLGWGVSDFLGGLKARSAPLLSVLLVSQATALVVVAVLVAARGVGPPNGTYLLWAAAAGAGEAVAIAALYRGLSVGTMSVVAPVAATAPVVPVAAGLVLGQVPGLSQSIGLGLALVGLVITSCQPRSGGADTARLGPSICYGLLAALGFGAFFIALDRASEDDIRWALLTARLTSVAAITTIMVIRTARGNRLAVRRADLPTIALVGVLIVTADSLYALATTRGLVGIVAVVGSLHTVVTMALARIWLDERLARIQQVGIATSLCGVLALAAT</sequence>
<dbReference type="RefSeq" id="WP_187244303.1">
    <property type="nucleotide sequence ID" value="NZ_BAAAOK010000005.1"/>
</dbReference>
<feature type="transmembrane region" description="Helical" evidence="2">
    <location>
        <begin position="210"/>
        <end position="229"/>
    </location>
</feature>
<feature type="transmembrane region" description="Helical" evidence="2">
    <location>
        <begin position="145"/>
        <end position="164"/>
    </location>
</feature>
<feature type="domain" description="EamA" evidence="3">
    <location>
        <begin position="2"/>
        <end position="132"/>
    </location>
</feature>
<feature type="transmembrane region" description="Helical" evidence="2">
    <location>
        <begin position="61"/>
        <end position="80"/>
    </location>
</feature>
<feature type="domain" description="EamA" evidence="3">
    <location>
        <begin position="148"/>
        <end position="280"/>
    </location>
</feature>
<accession>A0ABR7LR12</accession>
<keyword evidence="2" id="KW-0812">Transmembrane</keyword>
<name>A0ABR7LR12_9ACTN</name>
<comment type="caution">
    <text evidence="4">The sequence shown here is derived from an EMBL/GenBank/DDBJ whole genome shotgun (WGS) entry which is preliminary data.</text>
</comment>
<proteinExistence type="inferred from homology"/>
<dbReference type="InterPro" id="IPR000620">
    <property type="entry name" value="EamA_dom"/>
</dbReference>
<dbReference type="PANTHER" id="PTHR22911">
    <property type="entry name" value="ACYL-MALONYL CONDENSING ENZYME-RELATED"/>
    <property type="match status" value="1"/>
</dbReference>
<dbReference type="PANTHER" id="PTHR22911:SF137">
    <property type="entry name" value="SOLUTE CARRIER FAMILY 35 MEMBER G2-RELATED"/>
    <property type="match status" value="1"/>
</dbReference>
<evidence type="ECO:0000313" key="4">
    <source>
        <dbReference type="EMBL" id="MBC6467287.1"/>
    </source>
</evidence>
<keyword evidence="5" id="KW-1185">Reference proteome</keyword>
<organism evidence="4 5">
    <name type="scientific">Actinomadura alba</name>
    <dbReference type="NCBI Taxonomy" id="406431"/>
    <lineage>
        <taxon>Bacteria</taxon>
        <taxon>Bacillati</taxon>
        <taxon>Actinomycetota</taxon>
        <taxon>Actinomycetes</taxon>
        <taxon>Streptosporangiales</taxon>
        <taxon>Thermomonosporaceae</taxon>
        <taxon>Actinomadura</taxon>
    </lineage>
</organism>
<gene>
    <name evidence="4" type="ORF">HKK74_17545</name>
</gene>
<dbReference type="InterPro" id="IPR037185">
    <property type="entry name" value="EmrE-like"/>
</dbReference>
<dbReference type="SUPFAM" id="SSF103481">
    <property type="entry name" value="Multidrug resistance efflux transporter EmrE"/>
    <property type="match status" value="2"/>
</dbReference>
<feature type="transmembrane region" description="Helical" evidence="2">
    <location>
        <begin position="235"/>
        <end position="258"/>
    </location>
</feature>
<comment type="similarity">
    <text evidence="1">Belongs to the EamA transporter family.</text>
</comment>
<feature type="transmembrane region" description="Helical" evidence="2">
    <location>
        <begin position="115"/>
        <end position="133"/>
    </location>
</feature>
<keyword evidence="2" id="KW-0472">Membrane</keyword>
<dbReference type="Pfam" id="PF00892">
    <property type="entry name" value="EamA"/>
    <property type="match status" value="2"/>
</dbReference>
<dbReference type="Proteomes" id="UP000805614">
    <property type="component" value="Unassembled WGS sequence"/>
</dbReference>
<dbReference type="EMBL" id="JABVEC010000012">
    <property type="protein sequence ID" value="MBC6467287.1"/>
    <property type="molecule type" value="Genomic_DNA"/>
</dbReference>
<evidence type="ECO:0000259" key="3">
    <source>
        <dbReference type="Pfam" id="PF00892"/>
    </source>
</evidence>
<protein>
    <submittedName>
        <fullName evidence="4">DMT family transporter</fullName>
    </submittedName>
</protein>
<evidence type="ECO:0000313" key="5">
    <source>
        <dbReference type="Proteomes" id="UP000805614"/>
    </source>
</evidence>